<accession>A0A813YEJ8</accession>
<sequence>MSNISGHNRKEQGDYFWLDPKENGENDVPNGSRVQASTTTVGQCINEENKK</sequence>
<feature type="non-terminal residue" evidence="3">
    <location>
        <position position="1"/>
    </location>
</feature>
<comment type="caution">
    <text evidence="3">The sequence shown here is derived from an EMBL/GenBank/DDBJ whole genome shotgun (WGS) entry which is preliminary data.</text>
</comment>
<dbReference type="EMBL" id="CAJNOC010001676">
    <property type="protein sequence ID" value="CAF0883112.1"/>
    <property type="molecule type" value="Genomic_DNA"/>
</dbReference>
<protein>
    <recommendedName>
        <fullName evidence="2">Myosin VII N-terminal domain-containing protein</fullName>
    </recommendedName>
</protein>
<organism evidence="3 4">
    <name type="scientific">Brachionus calyciflorus</name>
    <dbReference type="NCBI Taxonomy" id="104777"/>
    <lineage>
        <taxon>Eukaryota</taxon>
        <taxon>Metazoa</taxon>
        <taxon>Spiralia</taxon>
        <taxon>Gnathifera</taxon>
        <taxon>Rotifera</taxon>
        <taxon>Eurotatoria</taxon>
        <taxon>Monogononta</taxon>
        <taxon>Pseudotrocha</taxon>
        <taxon>Ploima</taxon>
        <taxon>Brachionidae</taxon>
        <taxon>Brachionus</taxon>
    </lineage>
</organism>
<dbReference type="InterPro" id="IPR057130">
    <property type="entry name" value="Myosin_VII_N"/>
</dbReference>
<reference evidence="3" key="1">
    <citation type="submission" date="2021-02" db="EMBL/GenBank/DDBJ databases">
        <authorList>
            <person name="Nowell W R."/>
        </authorList>
    </citation>
    <scope>NUCLEOTIDE SEQUENCE</scope>
    <source>
        <strain evidence="3">Ploen Becks lab</strain>
    </source>
</reference>
<feature type="compositionally biased region" description="Polar residues" evidence="1">
    <location>
        <begin position="32"/>
        <end position="43"/>
    </location>
</feature>
<evidence type="ECO:0000256" key="1">
    <source>
        <dbReference type="SAM" id="MobiDB-lite"/>
    </source>
</evidence>
<dbReference type="Proteomes" id="UP000663879">
    <property type="component" value="Unassembled WGS sequence"/>
</dbReference>
<proteinExistence type="predicted"/>
<keyword evidence="4" id="KW-1185">Reference proteome</keyword>
<gene>
    <name evidence="3" type="ORF">OXX778_LOCUS10519</name>
</gene>
<evidence type="ECO:0000313" key="3">
    <source>
        <dbReference type="EMBL" id="CAF0883112.1"/>
    </source>
</evidence>
<feature type="compositionally biased region" description="Basic and acidic residues" evidence="1">
    <location>
        <begin position="8"/>
        <end position="24"/>
    </location>
</feature>
<evidence type="ECO:0000313" key="4">
    <source>
        <dbReference type="Proteomes" id="UP000663879"/>
    </source>
</evidence>
<feature type="region of interest" description="Disordered" evidence="1">
    <location>
        <begin position="1"/>
        <end position="51"/>
    </location>
</feature>
<evidence type="ECO:0000259" key="2">
    <source>
        <dbReference type="Pfam" id="PF24123"/>
    </source>
</evidence>
<feature type="domain" description="Myosin VII N-terminal" evidence="2">
    <location>
        <begin position="12"/>
        <end position="50"/>
    </location>
</feature>
<dbReference type="AlphaFoldDB" id="A0A813YEJ8"/>
<dbReference type="Pfam" id="PF24123">
    <property type="entry name" value="Myosin_VII_N"/>
    <property type="match status" value="1"/>
</dbReference>
<name>A0A813YEJ8_9BILA</name>